<proteinExistence type="predicted"/>
<keyword evidence="3 6" id="KW-0812">Transmembrane</keyword>
<feature type="transmembrane region" description="Helical" evidence="6">
    <location>
        <begin position="76"/>
        <end position="100"/>
    </location>
</feature>
<dbReference type="Pfam" id="PF01810">
    <property type="entry name" value="LysE"/>
    <property type="match status" value="1"/>
</dbReference>
<dbReference type="PIRSF" id="PIRSF006324">
    <property type="entry name" value="LeuE"/>
    <property type="match status" value="1"/>
</dbReference>
<accession>A0A1L3LR30</accession>
<dbReference type="STRING" id="194963.SAMCFNEI73_Ch3300"/>
<organism evidence="7 9">
    <name type="scientific">Sinorhizobium americanum</name>
    <dbReference type="NCBI Taxonomy" id="194963"/>
    <lineage>
        <taxon>Bacteria</taxon>
        <taxon>Pseudomonadati</taxon>
        <taxon>Pseudomonadota</taxon>
        <taxon>Alphaproteobacteria</taxon>
        <taxon>Hyphomicrobiales</taxon>
        <taxon>Rhizobiaceae</taxon>
        <taxon>Sinorhizobium/Ensifer group</taxon>
        <taxon>Sinorhizobium</taxon>
    </lineage>
</organism>
<dbReference type="PANTHER" id="PTHR30086">
    <property type="entry name" value="ARGININE EXPORTER PROTEIN ARGO"/>
    <property type="match status" value="1"/>
</dbReference>
<feature type="transmembrane region" description="Helical" evidence="6">
    <location>
        <begin position="106"/>
        <end position="127"/>
    </location>
</feature>
<protein>
    <submittedName>
        <fullName evidence="7">Lysine exporter protein</fullName>
    </submittedName>
    <submittedName>
        <fullName evidence="8">Threonine/homoserine/homoserine lactone efflux protein</fullName>
    </submittedName>
</protein>
<dbReference type="EMBL" id="SLVU01000022">
    <property type="protein sequence ID" value="TCN23176.1"/>
    <property type="molecule type" value="Genomic_DNA"/>
</dbReference>
<comment type="subcellular location">
    <subcellularLocation>
        <location evidence="1">Cell membrane</location>
        <topology evidence="1">Multi-pass membrane protein</topology>
    </subcellularLocation>
</comment>
<evidence type="ECO:0000313" key="7">
    <source>
        <dbReference type="EMBL" id="APG92562.1"/>
    </source>
</evidence>
<evidence type="ECO:0000313" key="10">
    <source>
        <dbReference type="Proteomes" id="UP000295043"/>
    </source>
</evidence>
<reference evidence="7 9" key="1">
    <citation type="submission" date="2015-10" db="EMBL/GenBank/DDBJ databases">
        <title>Genomic differences between typical nodule nitrogen-fixing rhizobial strains and those coming from bean seeds.</title>
        <authorList>
            <person name="Peralta H."/>
            <person name="Aguilar-Vera A."/>
            <person name="Diaz R."/>
            <person name="Mora Y."/>
            <person name="Martinez-Batallar G."/>
            <person name="Salazar E."/>
            <person name="Vargas-Lagunas C."/>
            <person name="Encarnacion S."/>
            <person name="Girard L."/>
            <person name="Mora J."/>
        </authorList>
    </citation>
    <scope>NUCLEOTIDE SEQUENCE [LARGE SCALE GENOMIC DNA]</scope>
    <source>
        <strain evidence="7 9">CFNEI 73</strain>
    </source>
</reference>
<evidence type="ECO:0000256" key="3">
    <source>
        <dbReference type="ARBA" id="ARBA00022692"/>
    </source>
</evidence>
<dbReference type="GO" id="GO:0015171">
    <property type="term" value="F:amino acid transmembrane transporter activity"/>
    <property type="evidence" value="ECO:0007669"/>
    <property type="project" value="TreeGrafter"/>
</dbReference>
<feature type="transmembrane region" description="Helical" evidence="6">
    <location>
        <begin position="155"/>
        <end position="176"/>
    </location>
</feature>
<keyword evidence="9" id="KW-1185">Reference proteome</keyword>
<feature type="transmembrane region" description="Helical" evidence="6">
    <location>
        <begin position="219"/>
        <end position="241"/>
    </location>
</feature>
<dbReference type="InterPro" id="IPR001123">
    <property type="entry name" value="LeuE-type"/>
</dbReference>
<evidence type="ECO:0000256" key="5">
    <source>
        <dbReference type="ARBA" id="ARBA00023136"/>
    </source>
</evidence>
<name>A0A1L3LR30_9HYPH</name>
<evidence type="ECO:0000256" key="6">
    <source>
        <dbReference type="SAM" id="Phobius"/>
    </source>
</evidence>
<keyword evidence="4 6" id="KW-1133">Transmembrane helix</keyword>
<dbReference type="AlphaFoldDB" id="A0A1L3LR30"/>
<dbReference type="Proteomes" id="UP000182306">
    <property type="component" value="Chromosome"/>
</dbReference>
<evidence type="ECO:0000313" key="9">
    <source>
        <dbReference type="Proteomes" id="UP000182306"/>
    </source>
</evidence>
<dbReference type="GO" id="GO:0005886">
    <property type="term" value="C:plasma membrane"/>
    <property type="evidence" value="ECO:0007669"/>
    <property type="project" value="UniProtKB-SubCell"/>
</dbReference>
<evidence type="ECO:0000256" key="1">
    <source>
        <dbReference type="ARBA" id="ARBA00004651"/>
    </source>
</evidence>
<evidence type="ECO:0000256" key="2">
    <source>
        <dbReference type="ARBA" id="ARBA00022475"/>
    </source>
</evidence>
<reference evidence="8 10" key="2">
    <citation type="submission" date="2019-03" db="EMBL/GenBank/DDBJ databases">
        <title>Genomic Encyclopedia of Type Strains, Phase IV (KMG-V): Genome sequencing to study the core and pangenomes of soil and plant-associated prokaryotes.</title>
        <authorList>
            <person name="Whitman W."/>
        </authorList>
    </citation>
    <scope>NUCLEOTIDE SEQUENCE [LARGE SCALE GENOMIC DNA]</scope>
    <source>
        <strain evidence="8 10">23C40</strain>
    </source>
</reference>
<keyword evidence="2" id="KW-1003">Cell membrane</keyword>
<evidence type="ECO:0000256" key="4">
    <source>
        <dbReference type="ARBA" id="ARBA00022989"/>
    </source>
</evidence>
<sequence>MLSNRAAQQALAGPTQFLVAALSKMWNDYAAREEISMNEMTILAFAAVAFIGIATPGPTVLLALTNGSRYGVRRSGYGMFGAVLSDFVLIGAVALGLGALLAASEFWFSVVKWVGAAYLAFLGVTLLRSHGTLDISQEPQGTGAGTRRAIFLKSLLVAVTNPKGYLFFSAFLPQFIDPTLPQAQQYAVLALVFAAIDFMVMFGYALLGSQAVRFLKRSGAVWLDRVCGGALLALAGSLAFYRRVTT</sequence>
<dbReference type="EMBL" id="CP013107">
    <property type="protein sequence ID" value="APG92562.1"/>
    <property type="molecule type" value="Genomic_DNA"/>
</dbReference>
<evidence type="ECO:0000313" key="8">
    <source>
        <dbReference type="EMBL" id="TCN23176.1"/>
    </source>
</evidence>
<dbReference type="PANTHER" id="PTHR30086:SF20">
    <property type="entry name" value="ARGININE EXPORTER PROTEIN ARGO-RELATED"/>
    <property type="match status" value="1"/>
</dbReference>
<feature type="transmembrane region" description="Helical" evidence="6">
    <location>
        <begin position="188"/>
        <end position="207"/>
    </location>
</feature>
<gene>
    <name evidence="8" type="ORF">EV184_12213</name>
    <name evidence="7" type="ORF">SAMCFNEI73_Ch3300</name>
</gene>
<keyword evidence="5 6" id="KW-0472">Membrane</keyword>
<dbReference type="KEGG" id="same:SAMCFNEI73_Ch3300"/>
<dbReference type="Proteomes" id="UP000295043">
    <property type="component" value="Unassembled WGS sequence"/>
</dbReference>
<feature type="transmembrane region" description="Helical" evidence="6">
    <location>
        <begin position="42"/>
        <end position="64"/>
    </location>
</feature>